<evidence type="ECO:0000259" key="4">
    <source>
        <dbReference type="PROSITE" id="PS01124"/>
    </source>
</evidence>
<dbReference type="SMART" id="SM00342">
    <property type="entry name" value="HTH_ARAC"/>
    <property type="match status" value="1"/>
</dbReference>
<dbReference type="InterPro" id="IPR009057">
    <property type="entry name" value="Homeodomain-like_sf"/>
</dbReference>
<keyword evidence="6" id="KW-1185">Reference proteome</keyword>
<evidence type="ECO:0000256" key="3">
    <source>
        <dbReference type="ARBA" id="ARBA00023163"/>
    </source>
</evidence>
<dbReference type="PANTHER" id="PTHR46796">
    <property type="entry name" value="HTH-TYPE TRANSCRIPTIONAL ACTIVATOR RHAS-RELATED"/>
    <property type="match status" value="1"/>
</dbReference>
<dbReference type="Proteomes" id="UP000706525">
    <property type="component" value="Unassembled WGS sequence"/>
</dbReference>
<dbReference type="InterPro" id="IPR032783">
    <property type="entry name" value="AraC_lig"/>
</dbReference>
<dbReference type="RefSeq" id="WP_223994597.1">
    <property type="nucleotide sequence ID" value="NZ_CAJZAG010000013.1"/>
</dbReference>
<dbReference type="PANTHER" id="PTHR46796:SF13">
    <property type="entry name" value="HTH-TYPE TRANSCRIPTIONAL ACTIVATOR RHAS"/>
    <property type="match status" value="1"/>
</dbReference>
<name>A0ABM8XX44_9BURK</name>
<keyword evidence="1" id="KW-0805">Transcription regulation</keyword>
<reference evidence="5 6" key="1">
    <citation type="submission" date="2021-08" db="EMBL/GenBank/DDBJ databases">
        <authorList>
            <person name="Peeters C."/>
        </authorList>
    </citation>
    <scope>NUCLEOTIDE SEQUENCE [LARGE SCALE GENOMIC DNA]</scope>
    <source>
        <strain evidence="5 6">LMG 32289</strain>
    </source>
</reference>
<protein>
    <recommendedName>
        <fullName evidence="4">HTH araC/xylS-type domain-containing protein</fullName>
    </recommendedName>
</protein>
<dbReference type="InterPro" id="IPR018060">
    <property type="entry name" value="HTH_AraC"/>
</dbReference>
<evidence type="ECO:0000313" key="6">
    <source>
        <dbReference type="Proteomes" id="UP000706525"/>
    </source>
</evidence>
<evidence type="ECO:0000256" key="1">
    <source>
        <dbReference type="ARBA" id="ARBA00023015"/>
    </source>
</evidence>
<proteinExistence type="predicted"/>
<dbReference type="SUPFAM" id="SSF46689">
    <property type="entry name" value="Homeodomain-like"/>
    <property type="match status" value="2"/>
</dbReference>
<feature type="domain" description="HTH araC/xylS-type" evidence="4">
    <location>
        <begin position="224"/>
        <end position="322"/>
    </location>
</feature>
<dbReference type="InterPro" id="IPR050204">
    <property type="entry name" value="AraC_XylS_family_regulators"/>
</dbReference>
<dbReference type="Pfam" id="PF12833">
    <property type="entry name" value="HTH_18"/>
    <property type="match status" value="1"/>
</dbReference>
<evidence type="ECO:0000313" key="5">
    <source>
        <dbReference type="EMBL" id="CAG9184948.1"/>
    </source>
</evidence>
<gene>
    <name evidence="5" type="ORF">LMG32289_05801</name>
</gene>
<dbReference type="EMBL" id="CAJZAG010000013">
    <property type="protein sequence ID" value="CAG9184948.1"/>
    <property type="molecule type" value="Genomic_DNA"/>
</dbReference>
<keyword evidence="2" id="KW-0238">DNA-binding</keyword>
<evidence type="ECO:0000256" key="2">
    <source>
        <dbReference type="ARBA" id="ARBA00023125"/>
    </source>
</evidence>
<dbReference type="Gene3D" id="1.10.10.60">
    <property type="entry name" value="Homeodomain-like"/>
    <property type="match status" value="2"/>
</dbReference>
<dbReference type="PROSITE" id="PS01124">
    <property type="entry name" value="HTH_ARAC_FAMILY_2"/>
    <property type="match status" value="1"/>
</dbReference>
<sequence>MKKDAASQHMDPPLARISGDQLDGLLSALIVEFVRLTECLVSPGWRLNLGGTSAPGIHYVLSGHGRMVLEGHPPIALSPHTLVITPPNQYFHVEVLPEDADSRISNEVEGRWKSFPPDAIRRFVAGEDGPQLILICGYFQASYGTSLSLFSTLSAPIVEQFDSAQHIDRTLQLALQELISQELAMGTMTATLLKVVLIALLRRSLTSINLWVEGFSLLGDINIARAFSHMAARPGADHSVDALAQIAFLSRSSFMARFTEVVGLPPMTVLRKLRMRQAASMLNTEELSVDQIARSVGYASRSSFLKAFHDAYDTLPSDYRARRRASE</sequence>
<organism evidence="5 6">
    <name type="scientific">Cupriavidus pampae</name>
    <dbReference type="NCBI Taxonomy" id="659251"/>
    <lineage>
        <taxon>Bacteria</taxon>
        <taxon>Pseudomonadati</taxon>
        <taxon>Pseudomonadota</taxon>
        <taxon>Betaproteobacteria</taxon>
        <taxon>Burkholderiales</taxon>
        <taxon>Burkholderiaceae</taxon>
        <taxon>Cupriavidus</taxon>
    </lineage>
</organism>
<comment type="caution">
    <text evidence="5">The sequence shown here is derived from an EMBL/GenBank/DDBJ whole genome shotgun (WGS) entry which is preliminary data.</text>
</comment>
<dbReference type="Pfam" id="PF12852">
    <property type="entry name" value="Cupin_6"/>
    <property type="match status" value="1"/>
</dbReference>
<keyword evidence="3" id="KW-0804">Transcription</keyword>
<accession>A0ABM8XX44</accession>